<dbReference type="GO" id="GO:0000209">
    <property type="term" value="P:protein polyubiquitination"/>
    <property type="evidence" value="ECO:0007669"/>
    <property type="project" value="TreeGrafter"/>
</dbReference>
<dbReference type="GO" id="GO:0006511">
    <property type="term" value="P:ubiquitin-dependent protein catabolic process"/>
    <property type="evidence" value="ECO:0007669"/>
    <property type="project" value="InterPro"/>
</dbReference>
<evidence type="ECO:0000256" key="5">
    <source>
        <dbReference type="ARBA" id="ARBA00022786"/>
    </source>
</evidence>
<organism evidence="7 8">
    <name type="scientific">Rotaria magnacalcarata</name>
    <dbReference type="NCBI Taxonomy" id="392030"/>
    <lineage>
        <taxon>Eukaryota</taxon>
        <taxon>Metazoa</taxon>
        <taxon>Spiralia</taxon>
        <taxon>Gnathifera</taxon>
        <taxon>Rotifera</taxon>
        <taxon>Eurotatoria</taxon>
        <taxon>Bdelloidea</taxon>
        <taxon>Philodinida</taxon>
        <taxon>Philodinidae</taxon>
        <taxon>Rotaria</taxon>
    </lineage>
</organism>
<evidence type="ECO:0000256" key="1">
    <source>
        <dbReference type="ARBA" id="ARBA00000900"/>
    </source>
</evidence>
<dbReference type="GO" id="GO:0036503">
    <property type="term" value="P:ERAD pathway"/>
    <property type="evidence" value="ECO:0007669"/>
    <property type="project" value="InterPro"/>
</dbReference>
<comment type="caution">
    <text evidence="7">The sequence shown here is derived from an EMBL/GenBank/DDBJ whole genome shotgun (WGS) entry which is preliminary data.</text>
</comment>
<comment type="pathway">
    <text evidence="2">Protein modification; protein ubiquitination.</text>
</comment>
<evidence type="ECO:0000259" key="6">
    <source>
        <dbReference type="Pfam" id="PF10408"/>
    </source>
</evidence>
<feature type="domain" description="Ubiquitin conjugation factor E4 core" evidence="6">
    <location>
        <begin position="2"/>
        <end position="64"/>
    </location>
</feature>
<dbReference type="InterPro" id="IPR019474">
    <property type="entry name" value="Ub_conjug_fac_E4_core"/>
</dbReference>
<dbReference type="GO" id="GO:0005737">
    <property type="term" value="C:cytoplasm"/>
    <property type="evidence" value="ECO:0007669"/>
    <property type="project" value="TreeGrafter"/>
</dbReference>
<name>A0A8S3A6X0_9BILA</name>
<dbReference type="PANTHER" id="PTHR13931:SF16">
    <property type="entry name" value="UBIQUITIN CONJUGATION FACTOR E4 A"/>
    <property type="match status" value="1"/>
</dbReference>
<feature type="non-terminal residue" evidence="7">
    <location>
        <position position="64"/>
    </location>
</feature>
<evidence type="ECO:0000313" key="8">
    <source>
        <dbReference type="Proteomes" id="UP000676336"/>
    </source>
</evidence>
<gene>
    <name evidence="7" type="ORF">SMN809_LOCUS43060</name>
</gene>
<dbReference type="GO" id="GO:0000151">
    <property type="term" value="C:ubiquitin ligase complex"/>
    <property type="evidence" value="ECO:0007669"/>
    <property type="project" value="InterPro"/>
</dbReference>
<comment type="catalytic activity">
    <reaction evidence="1">
        <text>S-ubiquitinyl-[E2 ubiquitin-conjugating enzyme]-L-cysteine + [acceptor protein]-L-lysine = [E2 ubiquitin-conjugating enzyme]-L-cysteine + N(6)-ubiquitinyl-[acceptor protein]-L-lysine.</text>
        <dbReference type="EC" id="2.3.2.27"/>
    </reaction>
</comment>
<dbReference type="AlphaFoldDB" id="A0A8S3A6X0"/>
<dbReference type="EC" id="2.3.2.27" evidence="3"/>
<protein>
    <recommendedName>
        <fullName evidence="3">RING-type E3 ubiquitin transferase</fullName>
        <ecNumber evidence="3">2.3.2.27</ecNumber>
    </recommendedName>
</protein>
<dbReference type="EMBL" id="CAJOBI010125967">
    <property type="protein sequence ID" value="CAF4701276.1"/>
    <property type="molecule type" value="Genomic_DNA"/>
</dbReference>
<keyword evidence="4" id="KW-0808">Transferase</keyword>
<dbReference type="InterPro" id="IPR045132">
    <property type="entry name" value="UBE4"/>
</dbReference>
<dbReference type="Proteomes" id="UP000676336">
    <property type="component" value="Unassembled WGS sequence"/>
</dbReference>
<feature type="non-terminal residue" evidence="7">
    <location>
        <position position="1"/>
    </location>
</feature>
<dbReference type="PANTHER" id="PTHR13931">
    <property type="entry name" value="UBIQUITINATION FACTOR E4"/>
    <property type="match status" value="1"/>
</dbReference>
<dbReference type="GO" id="GO:0034450">
    <property type="term" value="F:ubiquitin-ubiquitin ligase activity"/>
    <property type="evidence" value="ECO:0007669"/>
    <property type="project" value="InterPro"/>
</dbReference>
<evidence type="ECO:0000256" key="3">
    <source>
        <dbReference type="ARBA" id="ARBA00012483"/>
    </source>
</evidence>
<evidence type="ECO:0000256" key="4">
    <source>
        <dbReference type="ARBA" id="ARBA00022679"/>
    </source>
</evidence>
<keyword evidence="5" id="KW-0833">Ubl conjugation pathway</keyword>
<dbReference type="Pfam" id="PF10408">
    <property type="entry name" value="Ufd2P_core"/>
    <property type="match status" value="1"/>
</dbReference>
<accession>A0A8S3A6X0</accession>
<sequence>NSLPQQQRRDLENTFRHTGQIARYTNIMGVKTLIILDMLTRSIQSIFCQPAICERLALMLNYFL</sequence>
<proteinExistence type="predicted"/>
<evidence type="ECO:0000313" key="7">
    <source>
        <dbReference type="EMBL" id="CAF4701276.1"/>
    </source>
</evidence>
<evidence type="ECO:0000256" key="2">
    <source>
        <dbReference type="ARBA" id="ARBA00004906"/>
    </source>
</evidence>
<reference evidence="7" key="1">
    <citation type="submission" date="2021-02" db="EMBL/GenBank/DDBJ databases">
        <authorList>
            <person name="Nowell W R."/>
        </authorList>
    </citation>
    <scope>NUCLEOTIDE SEQUENCE</scope>
</reference>
<dbReference type="GO" id="GO:0005634">
    <property type="term" value="C:nucleus"/>
    <property type="evidence" value="ECO:0007669"/>
    <property type="project" value="TreeGrafter"/>
</dbReference>